<feature type="binding site" evidence="2">
    <location>
        <position position="84"/>
    </location>
    <ligand>
        <name>7-chloro-L-tryptophan</name>
        <dbReference type="ChEBI" id="CHEBI:58713"/>
    </ligand>
</feature>
<dbReference type="Proteomes" id="UP000281192">
    <property type="component" value="Chromosome"/>
</dbReference>
<proteinExistence type="predicted"/>
<dbReference type="EMBL" id="PJRQ01000044">
    <property type="protein sequence ID" value="PLR07911.1"/>
    <property type="molecule type" value="Genomic_DNA"/>
</dbReference>
<dbReference type="Proteomes" id="UP000234483">
    <property type="component" value="Unassembled WGS sequence"/>
</dbReference>
<dbReference type="PANTHER" id="PTHR43747:SF4">
    <property type="entry name" value="FLAVIN-DEPENDENT TRYPTOPHAN HALOGENASE"/>
    <property type="match status" value="1"/>
</dbReference>
<dbReference type="InterPro" id="IPR006905">
    <property type="entry name" value="Flavin_halogenase"/>
</dbReference>
<dbReference type="PIRSF" id="PIRSF011396">
    <property type="entry name" value="Trp_halogenase"/>
    <property type="match status" value="1"/>
</dbReference>
<dbReference type="Pfam" id="PF04820">
    <property type="entry name" value="Trp_halogenase"/>
    <property type="match status" value="1"/>
</dbReference>
<feature type="binding site" evidence="2">
    <location>
        <begin position="18"/>
        <end position="21"/>
    </location>
    <ligand>
        <name>FAD</name>
        <dbReference type="ChEBI" id="CHEBI:57692"/>
    </ligand>
</feature>
<sequence length="512" mass="56695">MSEDVRNGRIRSIVIVGGGTAGWMAAASLRRHFGKAPIDITLVESSEIGTIGVGEATIPTIRNFYQSLGLDDLEVLRATQGTCKLGIRFKDWMAPGSAFIHPFSLYGQDLGGIPFQHYWLKARAFADVGEMGEYSLGASLAAAGKFTVPAANPPSSLSVFDWALHFDAALFAQLMRRVAEANGVRRIDAKVVKVNLRPEDGFVASLSLHTGQVVEGDLFVDCSGFRGLLIEEALQTGYEDWSQWLFCDRALAVQSQPPEGAEPPPYTDVTAHSAGWRWRIPLQHRYGNGYVYSSRHIDDEAAKAELVAAVPDRLLHEPRLIRFTPGRRKQVWNRNVVALGLASGFLEPLESTSIALIETGIEKLKALFPDRRFDPAVVDEFNDWSRREMERVRDFVVLHYKAAQRGDTPFWRTTRDAEIPETLARKVELFRSRGHIARYRWEMFQPPSWLAIFAGFDILPEGWDPALDGVDGAALAASLNQMRAGVARVVANAPGHGDFLHRYVGQAPAAAE</sequence>
<feature type="binding site" evidence="2">
    <location>
        <position position="350"/>
    </location>
    <ligand>
        <name>FAD</name>
        <dbReference type="ChEBI" id="CHEBI:57692"/>
    </ligand>
</feature>
<dbReference type="SUPFAM" id="SSF51905">
    <property type="entry name" value="FAD/NAD(P)-binding domain"/>
    <property type="match status" value="1"/>
</dbReference>
<dbReference type="OrthoDB" id="5695497at2"/>
<dbReference type="InterPro" id="IPR036188">
    <property type="entry name" value="FAD/NAD-bd_sf"/>
</dbReference>
<dbReference type="Gene3D" id="3.50.50.60">
    <property type="entry name" value="FAD/NAD(P)-binding domain"/>
    <property type="match status" value="1"/>
</dbReference>
<reference evidence="3 6" key="2">
    <citation type="submission" date="2018-01" db="EMBL/GenBank/DDBJ databases">
        <title>Complete genome sequence of Caulobacter flavus RHGG3.</title>
        <authorList>
            <person name="Yang E."/>
        </authorList>
    </citation>
    <scope>NUCLEOTIDE SEQUENCE [LARGE SCALE GENOMIC DNA]</scope>
    <source>
        <strain evidence="3 6">RHGG3</strain>
    </source>
</reference>
<evidence type="ECO:0000313" key="5">
    <source>
        <dbReference type="Proteomes" id="UP000234483"/>
    </source>
</evidence>
<evidence type="ECO:0000256" key="1">
    <source>
        <dbReference type="PIRSR" id="PIRSR011396-1"/>
    </source>
</evidence>
<reference evidence="4 5" key="1">
    <citation type="submission" date="2017-12" db="EMBL/GenBank/DDBJ databases">
        <title>The genome sequence of Caulobacter flavus CGMCC1 15093.</title>
        <authorList>
            <person name="Gao J."/>
            <person name="Mao X."/>
            <person name="Sun J."/>
        </authorList>
    </citation>
    <scope>NUCLEOTIDE SEQUENCE [LARGE SCALE GENOMIC DNA]</scope>
    <source>
        <strain evidence="4 5">CGMCC1 15093</strain>
    </source>
</reference>
<keyword evidence="2" id="KW-0547">Nucleotide-binding</keyword>
<keyword evidence="2" id="KW-0285">Flavoprotein</keyword>
<dbReference type="AlphaFoldDB" id="A0A2N5CNB4"/>
<organism evidence="4 5">
    <name type="scientific">Caulobacter flavus</name>
    <dbReference type="NCBI Taxonomy" id="1679497"/>
    <lineage>
        <taxon>Bacteria</taxon>
        <taxon>Pseudomonadati</taxon>
        <taxon>Pseudomonadota</taxon>
        <taxon>Alphaproteobacteria</taxon>
        <taxon>Caulobacterales</taxon>
        <taxon>Caulobacteraceae</taxon>
        <taxon>Caulobacter</taxon>
    </lineage>
</organism>
<evidence type="ECO:0000313" key="6">
    <source>
        <dbReference type="Proteomes" id="UP000281192"/>
    </source>
</evidence>
<evidence type="ECO:0000313" key="3">
    <source>
        <dbReference type="EMBL" id="AYV46675.1"/>
    </source>
</evidence>
<feature type="binding site" evidence="2">
    <location>
        <position position="354"/>
    </location>
    <ligand>
        <name>FAD</name>
        <dbReference type="ChEBI" id="CHEBI:57692"/>
    </ligand>
</feature>
<evidence type="ECO:0000313" key="4">
    <source>
        <dbReference type="EMBL" id="PLR07911.1"/>
    </source>
</evidence>
<dbReference type="InterPro" id="IPR033856">
    <property type="entry name" value="Trp_halogen"/>
</dbReference>
<dbReference type="GO" id="GO:0000166">
    <property type="term" value="F:nucleotide binding"/>
    <property type="evidence" value="ECO:0007669"/>
    <property type="project" value="UniProtKB-KW"/>
</dbReference>
<dbReference type="KEGG" id="cfh:C1707_10580"/>
<gene>
    <name evidence="3" type="ORF">C1707_10580</name>
    <name evidence="4" type="ORF">CFHF_22055</name>
</gene>
<protein>
    <submittedName>
        <fullName evidence="4">Tryptophan halogenase</fullName>
    </submittedName>
</protein>
<feature type="binding site" evidence="2">
    <location>
        <position position="191"/>
    </location>
    <ligand>
        <name>FAD</name>
        <dbReference type="ChEBI" id="CHEBI:57692"/>
    </ligand>
</feature>
<dbReference type="PANTHER" id="PTHR43747">
    <property type="entry name" value="FAD-BINDING PROTEIN"/>
    <property type="match status" value="1"/>
</dbReference>
<evidence type="ECO:0000256" key="2">
    <source>
        <dbReference type="PIRSR" id="PIRSR011396-2"/>
    </source>
</evidence>
<feature type="active site" evidence="1">
    <location>
        <position position="84"/>
    </location>
</feature>
<keyword evidence="2" id="KW-0274">FAD</keyword>
<dbReference type="RefSeq" id="WP_101715078.1">
    <property type="nucleotide sequence ID" value="NZ_CP026100.1"/>
</dbReference>
<dbReference type="InterPro" id="IPR050816">
    <property type="entry name" value="Flavin-dep_Halogenase_NPB"/>
</dbReference>
<feature type="binding site" evidence="2">
    <location>
        <position position="341"/>
    </location>
    <ligand>
        <name>FAD</name>
        <dbReference type="ChEBI" id="CHEBI:57692"/>
    </ligand>
</feature>
<accession>A0A2N5CNB4</accession>
<dbReference type="GO" id="GO:0004497">
    <property type="term" value="F:monooxygenase activity"/>
    <property type="evidence" value="ECO:0007669"/>
    <property type="project" value="InterPro"/>
</dbReference>
<name>A0A2N5CNB4_9CAUL</name>
<keyword evidence="6" id="KW-1185">Reference proteome</keyword>
<dbReference type="EMBL" id="CP026100">
    <property type="protein sequence ID" value="AYV46675.1"/>
    <property type="molecule type" value="Genomic_DNA"/>
</dbReference>